<gene>
    <name evidence="5" type="ORF">BN1708_000819</name>
</gene>
<dbReference type="STRING" id="100787.A0A0G4M7Q0"/>
<dbReference type="EMBL" id="CVQH01021417">
    <property type="protein sequence ID" value="CRK30284.1"/>
    <property type="molecule type" value="Genomic_DNA"/>
</dbReference>
<sequence>MKAAHLRYGHSASCLGCAAQLGHGHVVVELAGGWLAGRDLSLSSITTSPTLYPRSSTSRHRAYLLGTVPIKSYLPPTRRTRSFHHHLKVPAPTTSCHAPGSELTAAKMADDSSDLSSLSSLSPAPSDMESDNPPSPPKKGIQKFFPKVAKGKKATTKKEASPPPRKRSPSPPHEFVLADNPDIAFIVMFRSRFNEAMPKSLANFGPQELETDISDSPPGQRVENFLCAVLGLLLNRKQDVKPGHYMRALEDAISSHKSQWPRTWEGKSPLSGGVTFNDMNNVQRLKILRALILWSLSASDAVKAIITKSYKQNRHEDDMNQPLSVQPWGSDSDKRRYFLVEGLDDTAFRVYREGNPASFNRVWISVAGSIEELNALAEKLQTKDGGPKAKKLAQQMLAAVPRFEATEEKRRRREYRQAQRNRFKRPSPGFSLYEGRTRGKRVKYTYSDEEDGSFTDSTRRSTRNTGTHTPTELAGPLTTASGRQVRAPNRLEAEGTSSAAPSVQGDDPEDGGVNANGRPRRSAAVNYAGNGRARGSRSRGYSADETDDEGDLVEPDLGDDEEEADDHQPEESEEDDDDDVDDDEAMVEDDLEDRPRQELIVELKVKRPNPKDGATATNLTPSPEGKEEVRHEKPDDQKVPTPKSLQTERTPEPEIVALPGPTSLAFRGSPEKSVAAGPVNDGSAL</sequence>
<evidence type="ECO:0000313" key="5">
    <source>
        <dbReference type="EMBL" id="CRK30284.1"/>
    </source>
</evidence>
<feature type="compositionally biased region" description="Basic and acidic residues" evidence="3">
    <location>
        <begin position="624"/>
        <end position="638"/>
    </location>
</feature>
<evidence type="ECO:0000313" key="6">
    <source>
        <dbReference type="Proteomes" id="UP000044602"/>
    </source>
</evidence>
<comment type="subcellular location">
    <subcellularLocation>
        <location evidence="1">Nucleus</location>
    </subcellularLocation>
</comment>
<feature type="compositionally biased region" description="Basic and acidic residues" evidence="3">
    <location>
        <begin position="593"/>
        <end position="605"/>
    </location>
</feature>
<feature type="compositionally biased region" description="Acidic residues" evidence="3">
    <location>
        <begin position="544"/>
        <end position="565"/>
    </location>
</feature>
<dbReference type="GO" id="GO:0005634">
    <property type="term" value="C:nucleus"/>
    <property type="evidence" value="ECO:0007669"/>
    <property type="project" value="UniProtKB-SubCell"/>
</dbReference>
<feature type="compositionally biased region" description="Acidic residues" evidence="3">
    <location>
        <begin position="571"/>
        <end position="592"/>
    </location>
</feature>
<evidence type="ECO:0000259" key="4">
    <source>
        <dbReference type="Pfam" id="PF15612"/>
    </source>
</evidence>
<feature type="compositionally biased region" description="Low complexity" evidence="3">
    <location>
        <begin position="114"/>
        <end position="127"/>
    </location>
</feature>
<reference evidence="6" key="1">
    <citation type="submission" date="2015-05" db="EMBL/GenBank/DDBJ databases">
        <authorList>
            <person name="Fogelqvist Johan"/>
        </authorList>
    </citation>
    <scope>NUCLEOTIDE SEQUENCE [LARGE SCALE GENOMIC DNA]</scope>
</reference>
<accession>A0A0G4M7Q0</accession>
<dbReference type="PANTHER" id="PTHR42107:SF1">
    <property type="entry name" value="WHIM1 DOMAIN-CONTAINING PROTEIN"/>
    <property type="match status" value="1"/>
</dbReference>
<dbReference type="AlphaFoldDB" id="A0A0G4M7Q0"/>
<dbReference type="Pfam" id="PF15612">
    <property type="entry name" value="WHIM1"/>
    <property type="match status" value="1"/>
</dbReference>
<evidence type="ECO:0000256" key="2">
    <source>
        <dbReference type="ARBA" id="ARBA00023242"/>
    </source>
</evidence>
<feature type="region of interest" description="Disordered" evidence="3">
    <location>
        <begin position="403"/>
        <end position="685"/>
    </location>
</feature>
<feature type="region of interest" description="Disordered" evidence="3">
    <location>
        <begin position="108"/>
        <end position="176"/>
    </location>
</feature>
<keyword evidence="6" id="KW-1185">Reference proteome</keyword>
<feature type="compositionally biased region" description="Basic residues" evidence="3">
    <location>
        <begin position="410"/>
        <end position="425"/>
    </location>
</feature>
<evidence type="ECO:0000256" key="3">
    <source>
        <dbReference type="SAM" id="MobiDB-lite"/>
    </source>
</evidence>
<name>A0A0G4M7Q0_VERLO</name>
<proteinExistence type="predicted"/>
<evidence type="ECO:0000256" key="1">
    <source>
        <dbReference type="ARBA" id="ARBA00004123"/>
    </source>
</evidence>
<protein>
    <recommendedName>
        <fullName evidence="4">WHIM1 domain-containing protein</fullName>
    </recommendedName>
</protein>
<dbReference type="PANTHER" id="PTHR42107">
    <property type="entry name" value="YALI0D24453P"/>
    <property type="match status" value="1"/>
</dbReference>
<organism evidence="5 6">
    <name type="scientific">Verticillium longisporum</name>
    <name type="common">Verticillium dahliae var. longisporum</name>
    <dbReference type="NCBI Taxonomy" id="100787"/>
    <lineage>
        <taxon>Eukaryota</taxon>
        <taxon>Fungi</taxon>
        <taxon>Dikarya</taxon>
        <taxon>Ascomycota</taxon>
        <taxon>Pezizomycotina</taxon>
        <taxon>Sordariomycetes</taxon>
        <taxon>Hypocreomycetidae</taxon>
        <taxon>Glomerellales</taxon>
        <taxon>Plectosphaerellaceae</taxon>
        <taxon>Verticillium</taxon>
    </lineage>
</organism>
<keyword evidence="2" id="KW-0539">Nucleus</keyword>
<dbReference type="InterPro" id="IPR028942">
    <property type="entry name" value="WHIM1_dom"/>
</dbReference>
<dbReference type="Proteomes" id="UP000044602">
    <property type="component" value="Unassembled WGS sequence"/>
</dbReference>
<feature type="compositionally biased region" description="Low complexity" evidence="3">
    <location>
        <begin position="526"/>
        <end position="543"/>
    </location>
</feature>
<feature type="domain" description="WHIM1" evidence="4">
    <location>
        <begin position="262"/>
        <end position="306"/>
    </location>
</feature>